<sequence>MKLPALTACAALAVCAAATPTPATSVLQPFSGAQCCLSVLDAANITTIITDVLGIVNDVITLVTDIASLAGNASMLAVDCTPAAGGVCDSETMVTGCTGSTVLNISNLTRFYILVK</sequence>
<dbReference type="HOGENOM" id="CLU_144910_0_0_1"/>
<feature type="signal peptide" evidence="1">
    <location>
        <begin position="1"/>
        <end position="18"/>
    </location>
</feature>
<evidence type="ECO:0000313" key="3">
    <source>
        <dbReference type="Proteomes" id="UP000016930"/>
    </source>
</evidence>
<accession>M2QXL8</accession>
<evidence type="ECO:0000256" key="1">
    <source>
        <dbReference type="SAM" id="SignalP"/>
    </source>
</evidence>
<organism evidence="2 3">
    <name type="scientific">Ceriporiopsis subvermispora (strain B)</name>
    <name type="common">White-rot fungus</name>
    <name type="synonym">Gelatoporia subvermispora</name>
    <dbReference type="NCBI Taxonomy" id="914234"/>
    <lineage>
        <taxon>Eukaryota</taxon>
        <taxon>Fungi</taxon>
        <taxon>Dikarya</taxon>
        <taxon>Basidiomycota</taxon>
        <taxon>Agaricomycotina</taxon>
        <taxon>Agaricomycetes</taxon>
        <taxon>Polyporales</taxon>
        <taxon>Gelatoporiaceae</taxon>
        <taxon>Gelatoporia</taxon>
    </lineage>
</organism>
<evidence type="ECO:0000313" key="2">
    <source>
        <dbReference type="EMBL" id="EMD36865.1"/>
    </source>
</evidence>
<feature type="chain" id="PRO_5004024043" description="Hydrophobin" evidence="1">
    <location>
        <begin position="19"/>
        <end position="116"/>
    </location>
</feature>
<reference evidence="2 3" key="1">
    <citation type="journal article" date="2012" name="Proc. Natl. Acad. Sci. U.S.A.">
        <title>Comparative genomics of Ceriporiopsis subvermispora and Phanerochaete chrysosporium provide insight into selective ligninolysis.</title>
        <authorList>
            <person name="Fernandez-Fueyo E."/>
            <person name="Ruiz-Duenas F.J."/>
            <person name="Ferreira P."/>
            <person name="Floudas D."/>
            <person name="Hibbett D.S."/>
            <person name="Canessa P."/>
            <person name="Larrondo L.F."/>
            <person name="James T.Y."/>
            <person name="Seelenfreund D."/>
            <person name="Lobos S."/>
            <person name="Polanco R."/>
            <person name="Tello M."/>
            <person name="Honda Y."/>
            <person name="Watanabe T."/>
            <person name="Watanabe T."/>
            <person name="Ryu J.S."/>
            <person name="Kubicek C.P."/>
            <person name="Schmoll M."/>
            <person name="Gaskell J."/>
            <person name="Hammel K.E."/>
            <person name="St John F.J."/>
            <person name="Vanden Wymelenberg A."/>
            <person name="Sabat G."/>
            <person name="Splinter BonDurant S."/>
            <person name="Syed K."/>
            <person name="Yadav J.S."/>
            <person name="Doddapaneni H."/>
            <person name="Subramanian V."/>
            <person name="Lavin J.L."/>
            <person name="Oguiza J.A."/>
            <person name="Perez G."/>
            <person name="Pisabarro A.G."/>
            <person name="Ramirez L."/>
            <person name="Santoyo F."/>
            <person name="Master E."/>
            <person name="Coutinho P.M."/>
            <person name="Henrissat B."/>
            <person name="Lombard V."/>
            <person name="Magnuson J.K."/>
            <person name="Kuees U."/>
            <person name="Hori C."/>
            <person name="Igarashi K."/>
            <person name="Samejima M."/>
            <person name="Held B.W."/>
            <person name="Barry K.W."/>
            <person name="LaButti K.M."/>
            <person name="Lapidus A."/>
            <person name="Lindquist E.A."/>
            <person name="Lucas S.M."/>
            <person name="Riley R."/>
            <person name="Salamov A.A."/>
            <person name="Hoffmeister D."/>
            <person name="Schwenk D."/>
            <person name="Hadar Y."/>
            <person name="Yarden O."/>
            <person name="de Vries R.P."/>
            <person name="Wiebenga A."/>
            <person name="Stenlid J."/>
            <person name="Eastwood D."/>
            <person name="Grigoriev I.V."/>
            <person name="Berka R.M."/>
            <person name="Blanchette R.A."/>
            <person name="Kersten P."/>
            <person name="Martinez A.T."/>
            <person name="Vicuna R."/>
            <person name="Cullen D."/>
        </authorList>
    </citation>
    <scope>NUCLEOTIDE SEQUENCE [LARGE SCALE GENOMIC DNA]</scope>
    <source>
        <strain evidence="2 3">B</strain>
    </source>
</reference>
<dbReference type="AlphaFoldDB" id="M2QXL8"/>
<keyword evidence="1" id="KW-0732">Signal</keyword>
<keyword evidence="3" id="KW-1185">Reference proteome</keyword>
<evidence type="ECO:0008006" key="4">
    <source>
        <dbReference type="Google" id="ProtNLM"/>
    </source>
</evidence>
<proteinExistence type="predicted"/>
<gene>
    <name evidence="2" type="ORF">CERSUDRAFT_73895</name>
</gene>
<dbReference type="Proteomes" id="UP000016930">
    <property type="component" value="Unassembled WGS sequence"/>
</dbReference>
<dbReference type="EMBL" id="KB445797">
    <property type="protein sequence ID" value="EMD36865.1"/>
    <property type="molecule type" value="Genomic_DNA"/>
</dbReference>
<protein>
    <recommendedName>
        <fullName evidence="4">Hydrophobin</fullName>
    </recommendedName>
</protein>
<name>M2QXL8_CERS8</name>